<sequence length="132" mass="15148">MNNNFNNNVKQLGDILANENISESLINILSLLANSSKKEKPPEETEKENHHKDSQNNQKNKSEEDFYNNDELVRKVKSIMNDANSLNDPRINLLTAIKPFLNSSRQKKVGDCIKLFQMFHLSNVMADIEKSM</sequence>
<evidence type="ECO:0000256" key="1">
    <source>
        <dbReference type="SAM" id="MobiDB-lite"/>
    </source>
</evidence>
<proteinExistence type="predicted"/>
<name>A0A2K9EII4_9FIRM</name>
<dbReference type="RefSeq" id="WP_101298749.1">
    <property type="nucleotide sequence ID" value="NZ_CP025197.1"/>
</dbReference>
<gene>
    <name evidence="3" type="ORF">B9R14_00940</name>
    <name evidence="2" type="ORF">HVS_01840</name>
</gene>
<keyword evidence="4" id="KW-1185">Reference proteome</keyword>
<feature type="compositionally biased region" description="Basic and acidic residues" evidence="1">
    <location>
        <begin position="36"/>
        <end position="64"/>
    </location>
</feature>
<protein>
    <submittedName>
        <fullName evidence="2">Uncharacterized protein</fullName>
    </submittedName>
</protein>
<feature type="region of interest" description="Disordered" evidence="1">
    <location>
        <begin position="36"/>
        <end position="67"/>
    </location>
</feature>
<dbReference type="OrthoDB" id="1739855at2"/>
<dbReference type="KEGG" id="hsc:HVS_01840"/>
<evidence type="ECO:0000313" key="4">
    <source>
        <dbReference type="Proteomes" id="UP000233534"/>
    </source>
</evidence>
<dbReference type="Proteomes" id="UP000233534">
    <property type="component" value="Chromosome"/>
</dbReference>
<evidence type="ECO:0000313" key="5">
    <source>
        <dbReference type="Proteomes" id="UP000239720"/>
    </source>
</evidence>
<evidence type="ECO:0000313" key="3">
    <source>
        <dbReference type="EMBL" id="PQQ65469.1"/>
    </source>
</evidence>
<evidence type="ECO:0000313" key="2">
    <source>
        <dbReference type="EMBL" id="AUG56331.1"/>
    </source>
</evidence>
<organism evidence="2 4">
    <name type="scientific">Acetivibrio saccincola</name>
    <dbReference type="NCBI Taxonomy" id="1677857"/>
    <lineage>
        <taxon>Bacteria</taxon>
        <taxon>Bacillati</taxon>
        <taxon>Bacillota</taxon>
        <taxon>Clostridia</taxon>
        <taxon>Eubacteriales</taxon>
        <taxon>Oscillospiraceae</taxon>
        <taxon>Acetivibrio</taxon>
    </lineage>
</organism>
<reference evidence="3 5" key="2">
    <citation type="journal article" date="2018" name="Syst. Appl. Microbiol.">
        <title>Characterization and high-quality draft genome sequence of Herbivorax saccincola A7, an anaerobic, alkaliphilic, thermophilic, cellulolytic, and xylanolytic bacterium.</title>
        <authorList>
            <person name="Aikawa S."/>
            <person name="Baramee S."/>
            <person name="Sermsathanaswadi J."/>
            <person name="Thianheng P."/>
            <person name="Tachaapaikoon C."/>
            <person name="Shikata A."/>
            <person name="Waeonukul R."/>
            <person name="Pason P."/>
            <person name="Ratanakhanokchai K."/>
            <person name="Kosugi A."/>
        </authorList>
    </citation>
    <scope>NUCLEOTIDE SEQUENCE [LARGE SCALE GENOMIC DNA]</scope>
    <source>
        <strain evidence="3 5">A7</strain>
    </source>
</reference>
<dbReference type="Proteomes" id="UP000239720">
    <property type="component" value="Unassembled WGS sequence"/>
</dbReference>
<reference evidence="2 4" key="1">
    <citation type="submission" date="2017-12" db="EMBL/GenBank/DDBJ databases">
        <title>Complete genome sequence of Herbivorax saccincola GGR1, a novel Cellulosome-producing hydrolytic bacterium in a thermophilic biogas plant, established by Illumina and Nanopore MinION sequencing.</title>
        <authorList>
            <person name="Pechtl A."/>
            <person name="Ruckert C."/>
            <person name="Koeck D.E."/>
            <person name="Maus I."/>
            <person name="Winkler A."/>
            <person name="Kalinowski J."/>
            <person name="Puhler A."/>
            <person name="Schwarz W.W."/>
            <person name="Zverlov V.V."/>
            <person name="Schluter A."/>
            <person name="Liebl W."/>
        </authorList>
    </citation>
    <scope>NUCLEOTIDE SEQUENCE [LARGE SCALE GENOMIC DNA]</scope>
    <source>
        <strain evidence="2">GGR1</strain>
        <strain evidence="4">SR1</strain>
    </source>
</reference>
<dbReference type="AlphaFoldDB" id="A0A2K9EII4"/>
<accession>A0A2K9EII4</accession>
<dbReference type="EMBL" id="NEMB01000003">
    <property type="protein sequence ID" value="PQQ65469.1"/>
    <property type="molecule type" value="Genomic_DNA"/>
</dbReference>
<dbReference type="EMBL" id="CP025197">
    <property type="protein sequence ID" value="AUG56331.1"/>
    <property type="molecule type" value="Genomic_DNA"/>
</dbReference>